<feature type="region of interest" description="Disordered" evidence="1">
    <location>
        <begin position="1"/>
        <end position="49"/>
    </location>
</feature>
<reference evidence="2" key="1">
    <citation type="submission" date="2019-12" db="EMBL/GenBank/DDBJ databases">
        <title>Genome sequencing and annotation of Brassica cretica.</title>
        <authorList>
            <person name="Studholme D.J."/>
            <person name="Sarris P.F."/>
        </authorList>
    </citation>
    <scope>NUCLEOTIDE SEQUENCE</scope>
    <source>
        <strain evidence="2">PFS-102/07</strain>
        <tissue evidence="2">Leaf</tissue>
    </source>
</reference>
<dbReference type="AlphaFoldDB" id="A0A8S9K5V6"/>
<accession>A0A8S9K5V6</accession>
<feature type="compositionally biased region" description="Polar residues" evidence="1">
    <location>
        <begin position="16"/>
        <end position="49"/>
    </location>
</feature>
<proteinExistence type="predicted"/>
<comment type="caution">
    <text evidence="2">The sequence shown here is derived from an EMBL/GenBank/DDBJ whole genome shotgun (WGS) entry which is preliminary data.</text>
</comment>
<protein>
    <submittedName>
        <fullName evidence="2">Uncharacterized protein</fullName>
    </submittedName>
</protein>
<dbReference type="EMBL" id="QGKY02000190">
    <property type="protein sequence ID" value="KAF2590300.1"/>
    <property type="molecule type" value="Genomic_DNA"/>
</dbReference>
<evidence type="ECO:0000313" key="2">
    <source>
        <dbReference type="EMBL" id="KAF2590300.1"/>
    </source>
</evidence>
<evidence type="ECO:0000256" key="1">
    <source>
        <dbReference type="SAM" id="MobiDB-lite"/>
    </source>
</evidence>
<gene>
    <name evidence="2" type="ORF">F2Q70_00040206</name>
</gene>
<sequence>MGTLPRSGMTPGSRRPLTSSSTVHQQRLQEISMSLTSYSEEQLSGTATW</sequence>
<name>A0A8S9K5V6_BRACR</name>
<organism evidence="2">
    <name type="scientific">Brassica cretica</name>
    <name type="common">Mustard</name>
    <dbReference type="NCBI Taxonomy" id="69181"/>
    <lineage>
        <taxon>Eukaryota</taxon>
        <taxon>Viridiplantae</taxon>
        <taxon>Streptophyta</taxon>
        <taxon>Embryophyta</taxon>
        <taxon>Tracheophyta</taxon>
        <taxon>Spermatophyta</taxon>
        <taxon>Magnoliopsida</taxon>
        <taxon>eudicotyledons</taxon>
        <taxon>Gunneridae</taxon>
        <taxon>Pentapetalae</taxon>
        <taxon>rosids</taxon>
        <taxon>malvids</taxon>
        <taxon>Brassicales</taxon>
        <taxon>Brassicaceae</taxon>
        <taxon>Brassiceae</taxon>
        <taxon>Brassica</taxon>
    </lineage>
</organism>